<reference evidence="1" key="1">
    <citation type="submission" date="2023-01" db="EMBL/GenBank/DDBJ databases">
        <title>The chitinases involved in constricting ring structure development in the nematode-trapping fungus Drechslerella dactyloides.</title>
        <authorList>
            <person name="Wang R."/>
            <person name="Zhang L."/>
            <person name="Tang P."/>
            <person name="Li S."/>
            <person name="Liang L."/>
        </authorList>
    </citation>
    <scope>NUCLEOTIDE SEQUENCE</scope>
    <source>
        <strain evidence="1">YMF1.00031</strain>
    </source>
</reference>
<organism evidence="1 2">
    <name type="scientific">Drechslerella dactyloides</name>
    <name type="common">Nematode-trapping fungus</name>
    <name type="synonym">Arthrobotrys dactyloides</name>
    <dbReference type="NCBI Taxonomy" id="74499"/>
    <lineage>
        <taxon>Eukaryota</taxon>
        <taxon>Fungi</taxon>
        <taxon>Dikarya</taxon>
        <taxon>Ascomycota</taxon>
        <taxon>Pezizomycotina</taxon>
        <taxon>Orbiliomycetes</taxon>
        <taxon>Orbiliales</taxon>
        <taxon>Orbiliaceae</taxon>
        <taxon>Drechslerella</taxon>
    </lineage>
</organism>
<protein>
    <submittedName>
        <fullName evidence="1">Uncharacterized protein</fullName>
    </submittedName>
</protein>
<gene>
    <name evidence="1" type="ORF">Dda_6086</name>
</gene>
<name>A0AAD6IUW5_DREDA</name>
<sequence>MPCACSDAIDDRFKCDSQCAEEASPVIQIRAAAPAPTYILVGRHGLNGSVNNDHLDVYQYDHCIHVDGP</sequence>
<accession>A0AAD6IUW5</accession>
<dbReference type="Proteomes" id="UP001221413">
    <property type="component" value="Unassembled WGS sequence"/>
</dbReference>
<proteinExistence type="predicted"/>
<dbReference type="AlphaFoldDB" id="A0AAD6IUW5"/>
<keyword evidence="2" id="KW-1185">Reference proteome</keyword>
<evidence type="ECO:0000313" key="2">
    <source>
        <dbReference type="Proteomes" id="UP001221413"/>
    </source>
</evidence>
<dbReference type="EMBL" id="JAQGDS010000007">
    <property type="protein sequence ID" value="KAJ6259188.1"/>
    <property type="molecule type" value="Genomic_DNA"/>
</dbReference>
<evidence type="ECO:0000313" key="1">
    <source>
        <dbReference type="EMBL" id="KAJ6259188.1"/>
    </source>
</evidence>
<comment type="caution">
    <text evidence="1">The sequence shown here is derived from an EMBL/GenBank/DDBJ whole genome shotgun (WGS) entry which is preliminary data.</text>
</comment>